<dbReference type="PANTHER" id="PTHR11236:SF50">
    <property type="entry name" value="AMINODEOXYCHORISMATE SYNTHASE COMPONENT 1"/>
    <property type="match status" value="1"/>
</dbReference>
<comment type="caution">
    <text evidence="6">The sequence shown here is derived from an EMBL/GenBank/DDBJ whole genome shotgun (WGS) entry which is preliminary data.</text>
</comment>
<feature type="domain" description="Anthranilate synthase component I N-terminal" evidence="5">
    <location>
        <begin position="28"/>
        <end position="155"/>
    </location>
</feature>
<feature type="compositionally biased region" description="Basic and acidic residues" evidence="3">
    <location>
        <begin position="301"/>
        <end position="321"/>
    </location>
</feature>
<dbReference type="Pfam" id="PF00425">
    <property type="entry name" value="Chorismate_bind"/>
    <property type="match status" value="1"/>
</dbReference>
<evidence type="ECO:0000313" key="7">
    <source>
        <dbReference type="Proteomes" id="UP000178086"/>
    </source>
</evidence>
<dbReference type="GO" id="GO:0000162">
    <property type="term" value="P:L-tryptophan biosynthetic process"/>
    <property type="evidence" value="ECO:0007669"/>
    <property type="project" value="TreeGrafter"/>
</dbReference>
<sequence length="480" mass="53748">MINTAGSVLVEEIKHIERPDIAFCGLLRDRMPFLLESALQMERYGRYSILGSNPVSFIKSKNGVTEYSVGGAVNISRLDPLHVIDEHIKEFGYADDSELAPLPFTGGAVGYFGYDLNRQIERLPDIALDDQGIPDVCLGFYTEAIVIDHKDRRTYAISYLPPNMSFTVRDASVRLKGLIAKATSRNRVRLGRLDYDSRNGRAAENLSANMTKERYREIIERAQSYISEGDIFQVNLAQRFQADLRVEHYHLYEQLRVCNPAPFAAFLGYRDFSILSSSPERFMLVEDGYVETRPIKGTRPRFTDEQEDARAADELSQSEKDSAEHVMIVDVKRNDLGRVCEFGSVQVPELMVVESYKAVHHLVSTIVGQLRPDVSDLDLVRASFPGGSITGAPKIRAMEIIEELEPCRRNIYTGAIGYLSTNHKMDTNIAIRTIVAIDDRAYLHVGGGIVADSNVEAEYRETLDKGHALFNALGVRTGGQ</sequence>
<dbReference type="GO" id="GO:0046820">
    <property type="term" value="F:4-amino-4-deoxychorismate synthase activity"/>
    <property type="evidence" value="ECO:0007669"/>
    <property type="project" value="UniProtKB-EC"/>
</dbReference>
<dbReference type="AlphaFoldDB" id="A0A1F2UN64"/>
<dbReference type="PANTHER" id="PTHR11236">
    <property type="entry name" value="AMINOBENZOATE/ANTHRANILATE SYNTHASE"/>
    <property type="match status" value="1"/>
</dbReference>
<evidence type="ECO:0000259" key="4">
    <source>
        <dbReference type="Pfam" id="PF00425"/>
    </source>
</evidence>
<dbReference type="Proteomes" id="UP000178086">
    <property type="component" value="Unassembled WGS sequence"/>
</dbReference>
<keyword evidence="2" id="KW-0808">Transferase</keyword>
<dbReference type="InterPro" id="IPR005801">
    <property type="entry name" value="ADC_synthase"/>
</dbReference>
<dbReference type="InterPro" id="IPR005802">
    <property type="entry name" value="ADC_synth_comp_1"/>
</dbReference>
<dbReference type="EMBL" id="MELI01000046">
    <property type="protein sequence ID" value="OFW34372.1"/>
    <property type="molecule type" value="Genomic_DNA"/>
</dbReference>
<evidence type="ECO:0000256" key="1">
    <source>
        <dbReference type="ARBA" id="ARBA00013139"/>
    </source>
</evidence>
<dbReference type="InterPro" id="IPR019999">
    <property type="entry name" value="Anth_synth_I-like"/>
</dbReference>
<evidence type="ECO:0000256" key="2">
    <source>
        <dbReference type="ARBA" id="ARBA00022679"/>
    </source>
</evidence>
<dbReference type="GO" id="GO:0009396">
    <property type="term" value="P:folic acid-containing compound biosynthetic process"/>
    <property type="evidence" value="ECO:0007669"/>
    <property type="project" value="InterPro"/>
</dbReference>
<gene>
    <name evidence="6" type="ORF">A2074_04765</name>
</gene>
<dbReference type="InterPro" id="IPR015890">
    <property type="entry name" value="Chorismate_C"/>
</dbReference>
<dbReference type="Pfam" id="PF04715">
    <property type="entry name" value="Anth_synt_I_N"/>
    <property type="match status" value="1"/>
</dbReference>
<organism evidence="6 7">
    <name type="scientific">Candidatus Aquicultor primus</name>
    <dbReference type="NCBI Taxonomy" id="1797195"/>
    <lineage>
        <taxon>Bacteria</taxon>
        <taxon>Bacillati</taxon>
        <taxon>Actinomycetota</taxon>
        <taxon>Candidatus Aquicultoria</taxon>
        <taxon>Candidatus Aquicultorales</taxon>
        <taxon>Candidatus Aquicultoraceae</taxon>
        <taxon>Candidatus Aquicultor</taxon>
    </lineage>
</organism>
<dbReference type="InterPro" id="IPR006805">
    <property type="entry name" value="Anth_synth_I_N"/>
</dbReference>
<dbReference type="Gene3D" id="3.60.120.10">
    <property type="entry name" value="Anthranilate synthase"/>
    <property type="match status" value="1"/>
</dbReference>
<name>A0A1F2UN64_9ACTN</name>
<dbReference type="SUPFAM" id="SSF56322">
    <property type="entry name" value="ADC synthase"/>
    <property type="match status" value="1"/>
</dbReference>
<proteinExistence type="predicted"/>
<dbReference type="EC" id="2.6.1.85" evidence="1"/>
<dbReference type="NCBIfam" id="TIGR00553">
    <property type="entry name" value="pabB"/>
    <property type="match status" value="1"/>
</dbReference>
<evidence type="ECO:0000259" key="5">
    <source>
        <dbReference type="Pfam" id="PF04715"/>
    </source>
</evidence>
<evidence type="ECO:0000256" key="3">
    <source>
        <dbReference type="SAM" id="MobiDB-lite"/>
    </source>
</evidence>
<protein>
    <recommendedName>
        <fullName evidence="1">aminodeoxychorismate synthase</fullName>
        <ecNumber evidence="1">2.6.1.85</ecNumber>
    </recommendedName>
</protein>
<accession>A0A1F2UN64</accession>
<reference evidence="6 7" key="1">
    <citation type="journal article" date="2016" name="Nat. Commun.">
        <title>Thousands of microbial genomes shed light on interconnected biogeochemical processes in an aquifer system.</title>
        <authorList>
            <person name="Anantharaman K."/>
            <person name="Brown C.T."/>
            <person name="Hug L.A."/>
            <person name="Sharon I."/>
            <person name="Castelle C.J."/>
            <person name="Probst A.J."/>
            <person name="Thomas B.C."/>
            <person name="Singh A."/>
            <person name="Wilkins M.J."/>
            <person name="Karaoz U."/>
            <person name="Brodie E.L."/>
            <person name="Williams K.H."/>
            <person name="Hubbard S.S."/>
            <person name="Banfield J.F."/>
        </authorList>
    </citation>
    <scope>NUCLEOTIDE SEQUENCE [LARGE SCALE GENOMIC DNA]</scope>
</reference>
<evidence type="ECO:0000313" key="6">
    <source>
        <dbReference type="EMBL" id="OFW34372.1"/>
    </source>
</evidence>
<feature type="domain" description="Chorismate-utilising enzyme C-terminal" evidence="4">
    <location>
        <begin position="212"/>
        <end position="465"/>
    </location>
</feature>
<dbReference type="PRINTS" id="PR00095">
    <property type="entry name" value="ANTSNTHASEI"/>
</dbReference>
<feature type="region of interest" description="Disordered" evidence="3">
    <location>
        <begin position="300"/>
        <end position="321"/>
    </location>
</feature>